<dbReference type="RefSeq" id="WP_058028576.1">
    <property type="nucleotide sequence ID" value="NZ_CP013187.1"/>
</dbReference>
<accession>A0A0S2JYD9</accession>
<evidence type="ECO:0000256" key="1">
    <source>
        <dbReference type="ARBA" id="ARBA00023172"/>
    </source>
</evidence>
<keyword evidence="4" id="KW-1185">Reference proteome</keyword>
<evidence type="ECO:0000259" key="2">
    <source>
        <dbReference type="PROSITE" id="PS51898"/>
    </source>
</evidence>
<dbReference type="EMBL" id="CP013187">
    <property type="protein sequence ID" value="ALO40799.1"/>
    <property type="molecule type" value="Genomic_DNA"/>
</dbReference>
<dbReference type="InterPro" id="IPR013762">
    <property type="entry name" value="Integrase-like_cat_sf"/>
</dbReference>
<evidence type="ECO:0000313" key="3">
    <source>
        <dbReference type="EMBL" id="ALO40799.1"/>
    </source>
</evidence>
<dbReference type="GO" id="GO:0006310">
    <property type="term" value="P:DNA recombination"/>
    <property type="evidence" value="ECO:0007669"/>
    <property type="project" value="UniProtKB-KW"/>
</dbReference>
<dbReference type="InterPro" id="IPR002104">
    <property type="entry name" value="Integrase_catalytic"/>
</dbReference>
<dbReference type="GO" id="GO:0015074">
    <property type="term" value="P:DNA integration"/>
    <property type="evidence" value="ECO:0007669"/>
    <property type="project" value="InterPro"/>
</dbReference>
<dbReference type="PATRIC" id="fig|161398.10.peg.279"/>
<keyword evidence="1" id="KW-0233">DNA recombination</keyword>
<reference evidence="3 4" key="1">
    <citation type="submission" date="2015-11" db="EMBL/GenBank/DDBJ databases">
        <authorList>
            <person name="Zhang Y."/>
            <person name="Guo Z."/>
        </authorList>
    </citation>
    <scope>NUCLEOTIDE SEQUENCE [LARGE SCALE GENOMIC DNA]</scope>
    <source>
        <strain evidence="3 4">KCTC 12086</strain>
    </source>
</reference>
<dbReference type="KEGG" id="pphe:PP2015_272"/>
<dbReference type="InterPro" id="IPR011010">
    <property type="entry name" value="DNA_brk_join_enz"/>
</dbReference>
<dbReference type="AlphaFoldDB" id="A0A0S2JYD9"/>
<dbReference type="GO" id="GO:0003677">
    <property type="term" value="F:DNA binding"/>
    <property type="evidence" value="ECO:0007669"/>
    <property type="project" value="InterPro"/>
</dbReference>
<proteinExistence type="predicted"/>
<dbReference type="SUPFAM" id="SSF56349">
    <property type="entry name" value="DNA breaking-rejoining enzymes"/>
    <property type="match status" value="1"/>
</dbReference>
<sequence>MARAQQSAVAKHHVVVIQQITGITDLKIPALYIKVGDQTMLVHSLVDYFMAYPTRSLNWKRKVSRALGLFYDFCISYNLVYRSSKTFNFHKRLIRKFALALHKGTIDVDEHNDKLSLYWPPASMESTKSILSALQTFIDWCEVEGIIEQQSSNLLTRPSDERTTLRFLNQAVKAKAFMFLSHTVTASELAQGIANRQANKIIELGGVGKGSGEVKKFPAELVAPLMEYGFIKDESASLPEEREDLTAKMITLLLIFGGTRVSEPFHIWYNDVVPQFDGSCKVFLRHPADANTFMVGEQNMLRKTYLAQRNLRPRNDDNNSKSYKAGWKNLKVDNTLSAPVFFVHPAAEALFREMYIYYLSYRERLMKSYTDRYGTEHPFLFVKQTDNAGEPYSIKAYQDALKRAYKRLEKRLGRPIKYGKLEGTSPHGPRHLYGQILAEAGVPQKVIQNSLRHRSVLSQGIYTEPTFKHVTSELEKAKHLIESNGCTSLGKSDVAVLEWNNG</sequence>
<name>A0A0S2JYD9_9GAMM</name>
<organism evidence="3 4">
    <name type="scientific">Pseudoalteromonas phenolica</name>
    <dbReference type="NCBI Taxonomy" id="161398"/>
    <lineage>
        <taxon>Bacteria</taxon>
        <taxon>Pseudomonadati</taxon>
        <taxon>Pseudomonadota</taxon>
        <taxon>Gammaproteobacteria</taxon>
        <taxon>Alteromonadales</taxon>
        <taxon>Pseudoalteromonadaceae</taxon>
        <taxon>Pseudoalteromonas</taxon>
    </lineage>
</organism>
<dbReference type="OrthoDB" id="2078692at2"/>
<dbReference type="NCBIfam" id="NF040693">
    <property type="entry name" value="recomb_GmtY"/>
    <property type="match status" value="1"/>
</dbReference>
<evidence type="ECO:0000313" key="4">
    <source>
        <dbReference type="Proteomes" id="UP000061457"/>
    </source>
</evidence>
<feature type="domain" description="Tyr recombinase" evidence="2">
    <location>
        <begin position="216"/>
        <end position="475"/>
    </location>
</feature>
<protein>
    <recommendedName>
        <fullName evidence="2">Tyr recombinase domain-containing protein</fullName>
    </recommendedName>
</protein>
<dbReference type="Gene3D" id="1.10.443.10">
    <property type="entry name" value="Intergrase catalytic core"/>
    <property type="match status" value="1"/>
</dbReference>
<dbReference type="PROSITE" id="PS51898">
    <property type="entry name" value="TYR_RECOMBINASE"/>
    <property type="match status" value="1"/>
</dbReference>
<gene>
    <name evidence="3" type="ORF">PP2015_272</name>
</gene>
<dbReference type="Proteomes" id="UP000061457">
    <property type="component" value="Chromosome I"/>
</dbReference>
<dbReference type="Pfam" id="PF00589">
    <property type="entry name" value="Phage_integrase"/>
    <property type="match status" value="1"/>
</dbReference>
<dbReference type="STRING" id="161398.PP2015_272"/>